<feature type="signal peptide" evidence="4">
    <location>
        <begin position="1"/>
        <end position="24"/>
    </location>
</feature>
<dbReference type="EMBL" id="CM017328">
    <property type="protein sequence ID" value="KAE8124534.1"/>
    <property type="molecule type" value="Genomic_DNA"/>
</dbReference>
<evidence type="ECO:0000256" key="2">
    <source>
        <dbReference type="ARBA" id="ARBA00023157"/>
    </source>
</evidence>
<gene>
    <name evidence="6" type="ORF">FH972_019410</name>
</gene>
<dbReference type="CDD" id="cd15797">
    <property type="entry name" value="PMEI"/>
    <property type="match status" value="1"/>
</dbReference>
<keyword evidence="2" id="KW-1015">Disulfide bond</keyword>
<name>A0A5N6RUF7_9ROSI</name>
<dbReference type="InterPro" id="IPR006501">
    <property type="entry name" value="Pectinesterase_inhib_dom"/>
</dbReference>
<dbReference type="FunFam" id="1.20.140.40:FF:000008">
    <property type="entry name" value="Invertase/pectin methylesterase inhibitor family protein"/>
    <property type="match status" value="1"/>
</dbReference>
<accession>A0A5N6RUF7</accession>
<dbReference type="Gene3D" id="1.20.140.40">
    <property type="entry name" value="Invertase/pectin methylesterase inhibitor family protein"/>
    <property type="match status" value="1"/>
</dbReference>
<dbReference type="PANTHER" id="PTHR36710">
    <property type="entry name" value="PECTINESTERASE INHIBITOR-LIKE"/>
    <property type="match status" value="1"/>
</dbReference>
<keyword evidence="7" id="KW-1185">Reference proteome</keyword>
<feature type="chain" id="PRO_5024430182" description="Pectinesterase inhibitor domain-containing protein" evidence="4">
    <location>
        <begin position="25"/>
        <end position="174"/>
    </location>
</feature>
<comment type="similarity">
    <text evidence="3">Belongs to the PMEI family.</text>
</comment>
<protein>
    <recommendedName>
        <fullName evidence="5">Pectinesterase inhibitor domain-containing protein</fullName>
    </recommendedName>
</protein>
<evidence type="ECO:0000256" key="4">
    <source>
        <dbReference type="SAM" id="SignalP"/>
    </source>
</evidence>
<reference evidence="6 7" key="1">
    <citation type="submission" date="2019-06" db="EMBL/GenBank/DDBJ databases">
        <title>A chromosomal-level reference genome of Carpinus fangiana (Coryloideae, Betulaceae).</title>
        <authorList>
            <person name="Yang X."/>
            <person name="Wang Z."/>
            <person name="Zhang L."/>
            <person name="Hao G."/>
            <person name="Liu J."/>
            <person name="Yang Y."/>
        </authorList>
    </citation>
    <scope>NUCLEOTIDE SEQUENCE [LARGE SCALE GENOMIC DNA]</scope>
    <source>
        <strain evidence="6">Cfa_2016G</strain>
        <tissue evidence="6">Leaf</tissue>
    </source>
</reference>
<evidence type="ECO:0000313" key="6">
    <source>
        <dbReference type="EMBL" id="KAE8124534.1"/>
    </source>
</evidence>
<sequence>MTLFTIFSILHLLLTPPVPLLVRANDKLIRTECHNAEVPTTCMQCVESDRRAAAANRVGIATILVTCLENQAKTLAANMSELASSSKDPAMKIVFKECCQGYSSAEKGLSSATSCLKNGKYDDAERFVNEALEYELRCHSKIESYRAGISEYIVHEMKIYEQLSEAANRIVERL</sequence>
<dbReference type="PANTHER" id="PTHR36710:SF4">
    <property type="entry name" value="PLANT INVERTASE_PECTIN METHYLESTERASE INHIBITOR SUPERFAMILY PROTEIN"/>
    <property type="match status" value="1"/>
</dbReference>
<evidence type="ECO:0000256" key="3">
    <source>
        <dbReference type="ARBA" id="ARBA00038471"/>
    </source>
</evidence>
<keyword evidence="1 4" id="KW-0732">Signal</keyword>
<dbReference type="InterPro" id="IPR035513">
    <property type="entry name" value="Invertase/methylesterase_inhib"/>
</dbReference>
<dbReference type="AlphaFoldDB" id="A0A5N6RUF7"/>
<dbReference type="InterPro" id="IPR034086">
    <property type="entry name" value="PMEI_plant"/>
</dbReference>
<dbReference type="SUPFAM" id="SSF101148">
    <property type="entry name" value="Plant invertase/pectin methylesterase inhibitor"/>
    <property type="match status" value="1"/>
</dbReference>
<evidence type="ECO:0000313" key="7">
    <source>
        <dbReference type="Proteomes" id="UP000327013"/>
    </source>
</evidence>
<feature type="domain" description="Pectinesterase inhibitor" evidence="5">
    <location>
        <begin position="24"/>
        <end position="159"/>
    </location>
</feature>
<organism evidence="6 7">
    <name type="scientific">Carpinus fangiana</name>
    <dbReference type="NCBI Taxonomy" id="176857"/>
    <lineage>
        <taxon>Eukaryota</taxon>
        <taxon>Viridiplantae</taxon>
        <taxon>Streptophyta</taxon>
        <taxon>Embryophyta</taxon>
        <taxon>Tracheophyta</taxon>
        <taxon>Spermatophyta</taxon>
        <taxon>Magnoliopsida</taxon>
        <taxon>eudicotyledons</taxon>
        <taxon>Gunneridae</taxon>
        <taxon>Pentapetalae</taxon>
        <taxon>rosids</taxon>
        <taxon>fabids</taxon>
        <taxon>Fagales</taxon>
        <taxon>Betulaceae</taxon>
        <taxon>Carpinus</taxon>
    </lineage>
</organism>
<evidence type="ECO:0000256" key="1">
    <source>
        <dbReference type="ARBA" id="ARBA00022729"/>
    </source>
</evidence>
<dbReference type="OrthoDB" id="1866975at2759"/>
<dbReference type="Proteomes" id="UP000327013">
    <property type="component" value="Chromosome 8"/>
</dbReference>
<proteinExistence type="inferred from homology"/>
<dbReference type="NCBIfam" id="TIGR01614">
    <property type="entry name" value="PME_inhib"/>
    <property type="match status" value="1"/>
</dbReference>
<dbReference type="InterPro" id="IPR052421">
    <property type="entry name" value="PCW_Enzyme_Inhibitor"/>
</dbReference>
<dbReference type="SMART" id="SM00856">
    <property type="entry name" value="PMEI"/>
    <property type="match status" value="1"/>
</dbReference>
<dbReference type="Pfam" id="PF04043">
    <property type="entry name" value="PMEI"/>
    <property type="match status" value="1"/>
</dbReference>
<evidence type="ECO:0000259" key="5">
    <source>
        <dbReference type="SMART" id="SM00856"/>
    </source>
</evidence>
<dbReference type="GO" id="GO:0046910">
    <property type="term" value="F:pectinesterase inhibitor activity"/>
    <property type="evidence" value="ECO:0007669"/>
    <property type="project" value="InterPro"/>
</dbReference>